<evidence type="ECO:0000259" key="1">
    <source>
        <dbReference type="PROSITE" id="PS51352"/>
    </source>
</evidence>
<keyword evidence="3" id="KW-1185">Reference proteome</keyword>
<dbReference type="RefSeq" id="WP_209577058.1">
    <property type="nucleotide sequence ID" value="NZ_JAUTBA010000001.1"/>
</dbReference>
<dbReference type="InterPro" id="IPR013766">
    <property type="entry name" value="Thioredoxin_domain"/>
</dbReference>
<dbReference type="PANTHER" id="PTHR42852">
    <property type="entry name" value="THIOL:DISULFIDE INTERCHANGE PROTEIN DSBE"/>
    <property type="match status" value="1"/>
</dbReference>
<dbReference type="Pfam" id="PF00578">
    <property type="entry name" value="AhpC-TSA"/>
    <property type="match status" value="1"/>
</dbReference>
<dbReference type="InterPro" id="IPR036249">
    <property type="entry name" value="Thioredoxin-like_sf"/>
</dbReference>
<sequence length="268" mass="30898">MFTLILLLIKDIIKTRLYRENNLLKTLTAVFVSMFSLCSAQSVETRADAGQSAKKITRENIPFFVDIIDKKENSREQLMYYPNADLEKYPVFQYRAKIDRIRPLKVGKNVPDEIWDLPVRIVGDIRGRDSITLRELAADKILVLDFWAKWCSPCLKSMNKWKELQPKYKGEVQVVGLMLDWDYKAELMIHKMGWNMPQLIGPEVYLLNYYFCGTPVTGPSAWINKGKFIGLSDARADSEKIINNLLLGLPPSFSENGDRKLKKGKEEL</sequence>
<dbReference type="GO" id="GO:0016853">
    <property type="term" value="F:isomerase activity"/>
    <property type="evidence" value="ECO:0007669"/>
    <property type="project" value="UniProtKB-KW"/>
</dbReference>
<accession>A0ABU0TZZ0</accession>
<dbReference type="PANTHER" id="PTHR42852:SF13">
    <property type="entry name" value="PROTEIN DIPZ"/>
    <property type="match status" value="1"/>
</dbReference>
<reference evidence="2 3" key="1">
    <citation type="submission" date="2023-07" db="EMBL/GenBank/DDBJ databases">
        <title>Functional and genomic diversity of the sorghum phyllosphere microbiome.</title>
        <authorList>
            <person name="Shade A."/>
        </authorList>
    </citation>
    <scope>NUCLEOTIDE SEQUENCE [LARGE SCALE GENOMIC DNA]</scope>
    <source>
        <strain evidence="2 3">SORGH_AS_0892</strain>
    </source>
</reference>
<dbReference type="PROSITE" id="PS51352">
    <property type="entry name" value="THIOREDOXIN_2"/>
    <property type="match status" value="1"/>
</dbReference>
<protein>
    <submittedName>
        <fullName evidence="2">Thiol-disulfide isomerase/thioredoxin</fullName>
    </submittedName>
</protein>
<dbReference type="Proteomes" id="UP001244640">
    <property type="component" value="Unassembled WGS sequence"/>
</dbReference>
<dbReference type="InterPro" id="IPR000866">
    <property type="entry name" value="AhpC/TSA"/>
</dbReference>
<gene>
    <name evidence="2" type="ORF">QE382_000261</name>
</gene>
<evidence type="ECO:0000313" key="3">
    <source>
        <dbReference type="Proteomes" id="UP001244640"/>
    </source>
</evidence>
<proteinExistence type="predicted"/>
<dbReference type="SUPFAM" id="SSF52833">
    <property type="entry name" value="Thioredoxin-like"/>
    <property type="match status" value="1"/>
</dbReference>
<name>A0ABU0TZZ0_9SPHI</name>
<feature type="domain" description="Thioredoxin" evidence="1">
    <location>
        <begin position="104"/>
        <end position="237"/>
    </location>
</feature>
<dbReference type="Gene3D" id="3.40.30.10">
    <property type="entry name" value="Glutaredoxin"/>
    <property type="match status" value="1"/>
</dbReference>
<comment type="caution">
    <text evidence="2">The sequence shown here is derived from an EMBL/GenBank/DDBJ whole genome shotgun (WGS) entry which is preliminary data.</text>
</comment>
<organism evidence="2 3">
    <name type="scientific">Sphingobacterium zeae</name>
    <dbReference type="NCBI Taxonomy" id="1776859"/>
    <lineage>
        <taxon>Bacteria</taxon>
        <taxon>Pseudomonadati</taxon>
        <taxon>Bacteroidota</taxon>
        <taxon>Sphingobacteriia</taxon>
        <taxon>Sphingobacteriales</taxon>
        <taxon>Sphingobacteriaceae</taxon>
        <taxon>Sphingobacterium</taxon>
    </lineage>
</organism>
<evidence type="ECO:0000313" key="2">
    <source>
        <dbReference type="EMBL" id="MDQ1148277.1"/>
    </source>
</evidence>
<dbReference type="EMBL" id="JAUTBA010000001">
    <property type="protein sequence ID" value="MDQ1148277.1"/>
    <property type="molecule type" value="Genomic_DNA"/>
</dbReference>
<keyword evidence="2" id="KW-0413">Isomerase</keyword>
<dbReference type="InterPro" id="IPR050553">
    <property type="entry name" value="Thioredoxin_ResA/DsbE_sf"/>
</dbReference>